<evidence type="ECO:0008006" key="4">
    <source>
        <dbReference type="Google" id="ProtNLM"/>
    </source>
</evidence>
<name>A0ABS4YST1_9MICC</name>
<keyword evidence="3" id="KW-1185">Reference proteome</keyword>
<keyword evidence="1" id="KW-1133">Transmembrane helix</keyword>
<sequence>MSPLILPLSCVSGVAECHDTHGVSIGWPELLLFLLVAAVVVGAFVLMFRSQRRR</sequence>
<reference evidence="2 3" key="1">
    <citation type="submission" date="2021-03" db="EMBL/GenBank/DDBJ databases">
        <title>Sequencing the genomes of 1000 actinobacteria strains.</title>
        <authorList>
            <person name="Klenk H.-P."/>
        </authorList>
    </citation>
    <scope>NUCLEOTIDE SEQUENCE [LARGE SCALE GENOMIC DNA]</scope>
    <source>
        <strain evidence="2 3">DSM 16005</strain>
    </source>
</reference>
<proteinExistence type="predicted"/>
<evidence type="ECO:0000313" key="3">
    <source>
        <dbReference type="Proteomes" id="UP000711614"/>
    </source>
</evidence>
<dbReference type="EMBL" id="JAGIOI010000001">
    <property type="protein sequence ID" value="MBP2411846.1"/>
    <property type="molecule type" value="Genomic_DNA"/>
</dbReference>
<accession>A0ABS4YST1</accession>
<comment type="caution">
    <text evidence="2">The sequence shown here is derived from an EMBL/GenBank/DDBJ whole genome shotgun (WGS) entry which is preliminary data.</text>
</comment>
<protein>
    <recommendedName>
        <fullName evidence="4">LPXTG cell wall anchor domain-containing protein</fullName>
    </recommendedName>
</protein>
<keyword evidence="1" id="KW-0812">Transmembrane</keyword>
<keyword evidence="1" id="KW-0472">Membrane</keyword>
<gene>
    <name evidence="2" type="ORF">JOF48_000645</name>
</gene>
<evidence type="ECO:0000256" key="1">
    <source>
        <dbReference type="SAM" id="Phobius"/>
    </source>
</evidence>
<evidence type="ECO:0000313" key="2">
    <source>
        <dbReference type="EMBL" id="MBP2411846.1"/>
    </source>
</evidence>
<feature type="transmembrane region" description="Helical" evidence="1">
    <location>
        <begin position="27"/>
        <end position="48"/>
    </location>
</feature>
<organism evidence="2 3">
    <name type="scientific">Arthrobacter stackebrandtii</name>
    <dbReference type="NCBI Taxonomy" id="272161"/>
    <lineage>
        <taxon>Bacteria</taxon>
        <taxon>Bacillati</taxon>
        <taxon>Actinomycetota</taxon>
        <taxon>Actinomycetes</taxon>
        <taxon>Micrococcales</taxon>
        <taxon>Micrococcaceae</taxon>
        <taxon>Arthrobacter</taxon>
    </lineage>
</organism>
<dbReference type="RefSeq" id="WP_209677242.1">
    <property type="nucleotide sequence ID" value="NZ_JAGIOI010000001.1"/>
</dbReference>
<dbReference type="Proteomes" id="UP000711614">
    <property type="component" value="Unassembled WGS sequence"/>
</dbReference>